<evidence type="ECO:0000313" key="2">
    <source>
        <dbReference type="EMBL" id="CAK9070326.1"/>
    </source>
</evidence>
<keyword evidence="3" id="KW-1185">Reference proteome</keyword>
<keyword evidence="1" id="KW-0732">Signal</keyword>
<reference evidence="2 3" key="1">
    <citation type="submission" date="2024-02" db="EMBL/GenBank/DDBJ databases">
        <authorList>
            <person name="Chen Y."/>
            <person name="Shah S."/>
            <person name="Dougan E. K."/>
            <person name="Thang M."/>
            <person name="Chan C."/>
        </authorList>
    </citation>
    <scope>NUCLEOTIDE SEQUENCE [LARGE SCALE GENOMIC DNA]</scope>
</reference>
<feature type="chain" id="PRO_5047083237" evidence="1">
    <location>
        <begin position="17"/>
        <end position="117"/>
    </location>
</feature>
<gene>
    <name evidence="2" type="ORF">SCF082_LOCUS35011</name>
</gene>
<name>A0ABP0P3H2_9DINO</name>
<organism evidence="2 3">
    <name type="scientific">Durusdinium trenchii</name>
    <dbReference type="NCBI Taxonomy" id="1381693"/>
    <lineage>
        <taxon>Eukaryota</taxon>
        <taxon>Sar</taxon>
        <taxon>Alveolata</taxon>
        <taxon>Dinophyceae</taxon>
        <taxon>Suessiales</taxon>
        <taxon>Symbiodiniaceae</taxon>
        <taxon>Durusdinium</taxon>
    </lineage>
</organism>
<dbReference type="Proteomes" id="UP001642464">
    <property type="component" value="Unassembled WGS sequence"/>
</dbReference>
<sequence length="117" mass="13129">MAHLLRVLFCVSMAYGALVEEEVMNALLDDSCEGECSLELLQIKGSGREEADCNEWKKCPEKSKYYLGQECNAQGMVCASYGTQKRSCLHWVNCKNTCYCAKRAKLLEEGSEVEEKA</sequence>
<accession>A0ABP0P3H2</accession>
<comment type="caution">
    <text evidence="2">The sequence shown here is derived from an EMBL/GenBank/DDBJ whole genome shotgun (WGS) entry which is preliminary data.</text>
</comment>
<evidence type="ECO:0000313" key="3">
    <source>
        <dbReference type="Proteomes" id="UP001642464"/>
    </source>
</evidence>
<proteinExistence type="predicted"/>
<feature type="signal peptide" evidence="1">
    <location>
        <begin position="1"/>
        <end position="16"/>
    </location>
</feature>
<protein>
    <submittedName>
        <fullName evidence="2">Uncharacterized protein</fullName>
    </submittedName>
</protein>
<evidence type="ECO:0000256" key="1">
    <source>
        <dbReference type="SAM" id="SignalP"/>
    </source>
</evidence>
<dbReference type="EMBL" id="CAXAMM010032818">
    <property type="protein sequence ID" value="CAK9070326.1"/>
    <property type="molecule type" value="Genomic_DNA"/>
</dbReference>